<keyword evidence="3" id="KW-1185">Reference proteome</keyword>
<dbReference type="PANTHER" id="PTHR43630">
    <property type="entry name" value="POLY-BETA-1,6-N-ACETYL-D-GLUCOSAMINE SYNTHASE"/>
    <property type="match status" value="1"/>
</dbReference>
<keyword evidence="2" id="KW-0808">Transferase</keyword>
<dbReference type="AlphaFoldDB" id="Q1AYJ1"/>
<dbReference type="InterPro" id="IPR029044">
    <property type="entry name" value="Nucleotide-diphossugar_trans"/>
</dbReference>
<name>Q1AYJ1_RUBXD</name>
<dbReference type="Proteomes" id="UP000006637">
    <property type="component" value="Chromosome"/>
</dbReference>
<proteinExistence type="predicted"/>
<organism evidence="2 3">
    <name type="scientific">Rubrobacter xylanophilus (strain DSM 9941 / JCM 11954 / NBRC 16129 / PRD-1)</name>
    <dbReference type="NCBI Taxonomy" id="266117"/>
    <lineage>
        <taxon>Bacteria</taxon>
        <taxon>Bacillati</taxon>
        <taxon>Actinomycetota</taxon>
        <taxon>Rubrobacteria</taxon>
        <taxon>Rubrobacterales</taxon>
        <taxon>Rubrobacteraceae</taxon>
        <taxon>Rubrobacter</taxon>
    </lineage>
</organism>
<evidence type="ECO:0000313" key="2">
    <source>
        <dbReference type="EMBL" id="ABG03537.1"/>
    </source>
</evidence>
<dbReference type="PANTHER" id="PTHR43630:SF2">
    <property type="entry name" value="GLYCOSYLTRANSFERASE"/>
    <property type="match status" value="1"/>
</dbReference>
<dbReference type="CAZy" id="GT2">
    <property type="family name" value="Glycosyltransferase Family 2"/>
</dbReference>
<protein>
    <submittedName>
        <fullName evidence="2">Glycosyl transferase, family 2</fullName>
    </submittedName>
</protein>
<dbReference type="PhylomeDB" id="Q1AYJ1"/>
<gene>
    <name evidence="2" type="ordered locus">Rxyl_0563</name>
</gene>
<dbReference type="CDD" id="cd02511">
    <property type="entry name" value="Beta4Glucosyltransferase"/>
    <property type="match status" value="1"/>
</dbReference>
<dbReference type="EMBL" id="CP000386">
    <property type="protein sequence ID" value="ABG03537.1"/>
    <property type="molecule type" value="Genomic_DNA"/>
</dbReference>
<evidence type="ECO:0000259" key="1">
    <source>
        <dbReference type="Pfam" id="PF00535"/>
    </source>
</evidence>
<dbReference type="GO" id="GO:0016740">
    <property type="term" value="F:transferase activity"/>
    <property type="evidence" value="ECO:0007669"/>
    <property type="project" value="UniProtKB-KW"/>
</dbReference>
<evidence type="ECO:0000313" key="3">
    <source>
        <dbReference type="Proteomes" id="UP000006637"/>
    </source>
</evidence>
<dbReference type="OrthoDB" id="9815923at2"/>
<dbReference type="Pfam" id="PF00535">
    <property type="entry name" value="Glycos_transf_2"/>
    <property type="match status" value="1"/>
</dbReference>
<accession>Q1AYJ1</accession>
<dbReference type="InterPro" id="IPR001173">
    <property type="entry name" value="Glyco_trans_2-like"/>
</dbReference>
<dbReference type="HOGENOM" id="CLU_065962_1_0_11"/>
<sequence>MSQKISVLVNTLNEEANIRNCLECVKWADEIVVVDMYSEDRTLDIAREYTDKVFLHERVDYVEPARRYALEQATNEWVLVVDADELVTRELRDRILQIAEEDRYDVVYVPRINYFFGRAMRGTGWAPLQDMHVRFFKKWCVRYSDEIHSPVGVDPSARVYELLDESCAFVHFNYIDAEHFIDKLNRYTTIEAKNSAAAGRSFSGLGVLYAVLKEVGWRFFLKNGFKDGFQGLALSLLMGFYRLSAGLKLYLMERYSTENVRDTVLKQYARIAEREIRRYEQS</sequence>
<reference evidence="2 3" key="1">
    <citation type="submission" date="2006-06" db="EMBL/GenBank/DDBJ databases">
        <title>Complete sequence of Rubrobacter xylanophilus DSM 9941.</title>
        <authorList>
            <consortium name="US DOE Joint Genome Institute"/>
            <person name="Copeland A."/>
            <person name="Lucas S."/>
            <person name="Lapidus A."/>
            <person name="Barry K."/>
            <person name="Detter J.C."/>
            <person name="Glavina del Rio T."/>
            <person name="Hammon N."/>
            <person name="Israni S."/>
            <person name="Dalin E."/>
            <person name="Tice H."/>
            <person name="Pitluck S."/>
            <person name="Munk A.C."/>
            <person name="Brettin T."/>
            <person name="Bruce D."/>
            <person name="Han C."/>
            <person name="Tapia R."/>
            <person name="Gilna P."/>
            <person name="Schmutz J."/>
            <person name="Larimer F."/>
            <person name="Land M."/>
            <person name="Hauser L."/>
            <person name="Kyrpides N."/>
            <person name="Lykidis A."/>
            <person name="da Costa M.S."/>
            <person name="Rainey F.A."/>
            <person name="Empadinhas N."/>
            <person name="Jolivet E."/>
            <person name="Battista J.R."/>
            <person name="Richardson P."/>
        </authorList>
    </citation>
    <scope>NUCLEOTIDE SEQUENCE [LARGE SCALE GENOMIC DNA]</scope>
    <source>
        <strain evidence="3">DSM 9941 / NBRC 16129 / PRD-1</strain>
    </source>
</reference>
<dbReference type="STRING" id="266117.Rxyl_0563"/>
<feature type="domain" description="Glycosyltransferase 2-like" evidence="1">
    <location>
        <begin position="6"/>
        <end position="119"/>
    </location>
</feature>
<dbReference type="SUPFAM" id="SSF53448">
    <property type="entry name" value="Nucleotide-diphospho-sugar transferases"/>
    <property type="match status" value="1"/>
</dbReference>
<dbReference type="eggNOG" id="COG0463">
    <property type="taxonomic scope" value="Bacteria"/>
</dbReference>
<dbReference type="RefSeq" id="WP_011563555.1">
    <property type="nucleotide sequence ID" value="NC_008148.1"/>
</dbReference>
<dbReference type="Gene3D" id="3.90.550.10">
    <property type="entry name" value="Spore Coat Polysaccharide Biosynthesis Protein SpsA, Chain A"/>
    <property type="match status" value="1"/>
</dbReference>
<dbReference type="KEGG" id="rxy:Rxyl_0563"/>